<evidence type="ECO:0008006" key="4">
    <source>
        <dbReference type="Google" id="ProtNLM"/>
    </source>
</evidence>
<evidence type="ECO:0000313" key="3">
    <source>
        <dbReference type="Proteomes" id="UP000315827"/>
    </source>
</evidence>
<proteinExistence type="predicted"/>
<evidence type="ECO:0000313" key="2">
    <source>
        <dbReference type="EMBL" id="TWV60498.1"/>
    </source>
</evidence>
<protein>
    <recommendedName>
        <fullName evidence="4">Outer membrane protein beta-barrel domain-containing protein</fullName>
    </recommendedName>
</protein>
<gene>
    <name evidence="2" type="ORF">FSA05_14625</name>
</gene>
<feature type="signal peptide" evidence="1">
    <location>
        <begin position="1"/>
        <end position="20"/>
    </location>
</feature>
<reference evidence="2 3" key="1">
    <citation type="submission" date="2019-07" db="EMBL/GenBank/DDBJ databases">
        <title>Genome sequencing of Parabacteroides distasonis iSURF_7.</title>
        <authorList>
            <person name="Degefu H.N."/>
            <person name="Ruoff K.L."/>
            <person name="Price C.E."/>
            <person name="Valls R.A."/>
            <person name="O'Toole G.A."/>
        </authorList>
    </citation>
    <scope>NUCLEOTIDE SEQUENCE [LARGE SCALE GENOMIC DNA]</scope>
    <source>
        <strain evidence="2 3">CFPLTA003_1B</strain>
    </source>
</reference>
<dbReference type="EMBL" id="VOHW01000009">
    <property type="protein sequence ID" value="TWV60498.1"/>
    <property type="molecule type" value="Genomic_DNA"/>
</dbReference>
<organism evidence="2 3">
    <name type="scientific">Parabacteroides distasonis</name>
    <dbReference type="NCBI Taxonomy" id="823"/>
    <lineage>
        <taxon>Bacteria</taxon>
        <taxon>Pseudomonadati</taxon>
        <taxon>Bacteroidota</taxon>
        <taxon>Bacteroidia</taxon>
        <taxon>Bacteroidales</taxon>
        <taxon>Tannerellaceae</taxon>
        <taxon>Parabacteroides</taxon>
    </lineage>
</organism>
<name>A0A5C6KFN1_PARDI</name>
<evidence type="ECO:0000256" key="1">
    <source>
        <dbReference type="SAM" id="SignalP"/>
    </source>
</evidence>
<comment type="caution">
    <text evidence="2">The sequence shown here is derived from an EMBL/GenBank/DDBJ whole genome shotgun (WGS) entry which is preliminary data.</text>
</comment>
<accession>A0A5C6KFN1</accession>
<sequence>MIKKQLYILLFLCSFITVHAEGIDRGIRKTTFIPKGQWMLGGTFSYSEHTDDNYRNIVLTDVNSDGYTFKASPFFGYFFRNNIAVGGRLAYTRSYTNIESITLDLGEDLDITIDNASSLEQMISGTGFIRTYIGIGNSKIFGLFNEARLTYGYGRGKLLSGTGKDLEGTYQVINNLQIGMSPGLTAFVSDFAAVEVSVGLMGFNFKWVDQKTDQVEMGSRNTSSGNFKIDLLSINLGMSFFF</sequence>
<keyword evidence="1" id="KW-0732">Signal</keyword>
<dbReference type="AlphaFoldDB" id="A0A5C6KFN1"/>
<feature type="chain" id="PRO_5023020512" description="Outer membrane protein beta-barrel domain-containing protein" evidence="1">
    <location>
        <begin position="21"/>
        <end position="242"/>
    </location>
</feature>
<dbReference type="Proteomes" id="UP000315827">
    <property type="component" value="Unassembled WGS sequence"/>
</dbReference>